<dbReference type="Proteomes" id="UP000275076">
    <property type="component" value="Unassembled WGS sequence"/>
</dbReference>
<dbReference type="CDD" id="cd02947">
    <property type="entry name" value="TRX_family"/>
    <property type="match status" value="1"/>
</dbReference>
<dbReference type="PANTHER" id="PTHR45663:SF41">
    <property type="entry name" value="THIOREDOXIN-LIKE PROTEIN YUSE"/>
    <property type="match status" value="1"/>
</dbReference>
<dbReference type="PANTHER" id="PTHR45663">
    <property type="entry name" value="GEO12009P1"/>
    <property type="match status" value="1"/>
</dbReference>
<dbReference type="EMBL" id="RBVX01000006">
    <property type="protein sequence ID" value="RSL33763.1"/>
    <property type="molecule type" value="Genomic_DNA"/>
</dbReference>
<gene>
    <name evidence="2" type="ORF">D7Z54_08710</name>
</gene>
<dbReference type="GO" id="GO:0045454">
    <property type="term" value="P:cell redox homeostasis"/>
    <property type="evidence" value="ECO:0007669"/>
    <property type="project" value="TreeGrafter"/>
</dbReference>
<dbReference type="Pfam" id="PF00085">
    <property type="entry name" value="Thioredoxin"/>
    <property type="match status" value="1"/>
</dbReference>
<evidence type="ECO:0000313" key="2">
    <source>
        <dbReference type="EMBL" id="RSL33763.1"/>
    </source>
</evidence>
<dbReference type="GO" id="GO:0005829">
    <property type="term" value="C:cytosol"/>
    <property type="evidence" value="ECO:0007669"/>
    <property type="project" value="TreeGrafter"/>
</dbReference>
<comment type="caution">
    <text evidence="2">The sequence shown here is derived from an EMBL/GenBank/DDBJ whole genome shotgun (WGS) entry which is preliminary data.</text>
</comment>
<dbReference type="AlphaFoldDB" id="A0A428N5J5"/>
<dbReference type="SUPFAM" id="SSF52833">
    <property type="entry name" value="Thioredoxin-like"/>
    <property type="match status" value="1"/>
</dbReference>
<keyword evidence="3" id="KW-1185">Reference proteome</keyword>
<dbReference type="InterPro" id="IPR036249">
    <property type="entry name" value="Thioredoxin-like_sf"/>
</dbReference>
<sequence length="109" mass="12467">MNEIDSDGFKNQSQGSTAVVFFYTPLCGTCKLAQQMMEHVEKIYDGFLFYKANINQVPDVAKKEKIESVPCLKLYKNGQVMETIYAFHSIPSLLKKLHPSLKQFIKTNK</sequence>
<dbReference type="InterPro" id="IPR013766">
    <property type="entry name" value="Thioredoxin_domain"/>
</dbReference>
<dbReference type="GO" id="GO:0015035">
    <property type="term" value="F:protein-disulfide reductase activity"/>
    <property type="evidence" value="ECO:0007669"/>
    <property type="project" value="TreeGrafter"/>
</dbReference>
<accession>A0A428N5J5</accession>
<protein>
    <submittedName>
        <fullName evidence="2">Thioredoxin</fullName>
    </submittedName>
</protein>
<organism evidence="2 3">
    <name type="scientific">Salibacterium salarium</name>
    <dbReference type="NCBI Taxonomy" id="284579"/>
    <lineage>
        <taxon>Bacteria</taxon>
        <taxon>Bacillati</taxon>
        <taxon>Bacillota</taxon>
        <taxon>Bacilli</taxon>
        <taxon>Bacillales</taxon>
        <taxon>Bacillaceae</taxon>
    </lineage>
</organism>
<evidence type="ECO:0000259" key="1">
    <source>
        <dbReference type="Pfam" id="PF00085"/>
    </source>
</evidence>
<name>A0A428N5J5_9BACI</name>
<evidence type="ECO:0000313" key="3">
    <source>
        <dbReference type="Proteomes" id="UP000275076"/>
    </source>
</evidence>
<dbReference type="OrthoDB" id="5784238at2"/>
<feature type="domain" description="Thioredoxin" evidence="1">
    <location>
        <begin position="12"/>
        <end position="86"/>
    </location>
</feature>
<reference evidence="2 3" key="1">
    <citation type="submission" date="2018-10" db="EMBL/GenBank/DDBJ databases">
        <title>Draft genome sequence of Bacillus salarius IM0101, isolated from a hypersaline soil in Inner Mongolia, China.</title>
        <authorList>
            <person name="Yamprayoonswat W."/>
            <person name="Boonvisut S."/>
            <person name="Jumpathong W."/>
            <person name="Sittihan S."/>
            <person name="Ruangsuj P."/>
            <person name="Wanthongcharoen S."/>
            <person name="Thongpramul N."/>
            <person name="Pimmason S."/>
            <person name="Yu B."/>
            <person name="Yasawong M."/>
        </authorList>
    </citation>
    <scope>NUCLEOTIDE SEQUENCE [LARGE SCALE GENOMIC DNA]</scope>
    <source>
        <strain evidence="2 3">IM0101</strain>
    </source>
</reference>
<proteinExistence type="predicted"/>
<dbReference type="Gene3D" id="3.40.30.10">
    <property type="entry name" value="Glutaredoxin"/>
    <property type="match status" value="1"/>
</dbReference>
<dbReference type="RefSeq" id="WP_125555444.1">
    <property type="nucleotide sequence ID" value="NZ_RBVX01000006.1"/>
</dbReference>